<gene>
    <name evidence="5" type="ORF">BCR33DRAFT_714230</name>
</gene>
<dbReference type="SMART" id="SM00054">
    <property type="entry name" value="EFh"/>
    <property type="match status" value="2"/>
</dbReference>
<evidence type="ECO:0000256" key="1">
    <source>
        <dbReference type="ARBA" id="ARBA00006654"/>
    </source>
</evidence>
<dbReference type="GO" id="GO:0005509">
    <property type="term" value="F:calcium ion binding"/>
    <property type="evidence" value="ECO:0007669"/>
    <property type="project" value="InterPro"/>
</dbReference>
<dbReference type="PANTHER" id="PTHR11575:SF48">
    <property type="entry name" value="5'-NUCLEOTIDASE"/>
    <property type="match status" value="1"/>
</dbReference>
<feature type="domain" description="EF-hand" evidence="4">
    <location>
        <begin position="443"/>
        <end position="478"/>
    </location>
</feature>
<dbReference type="STRING" id="329046.A0A1Y2CQ19"/>
<dbReference type="Gene3D" id="1.10.238.10">
    <property type="entry name" value="EF-hand"/>
    <property type="match status" value="1"/>
</dbReference>
<feature type="domain" description="EF-hand" evidence="4">
    <location>
        <begin position="479"/>
        <end position="514"/>
    </location>
</feature>
<comment type="caution">
    <text evidence="5">The sequence shown here is derived from an EMBL/GenBank/DDBJ whole genome shotgun (WGS) entry which is preliminary data.</text>
</comment>
<dbReference type="Pfam" id="PF02872">
    <property type="entry name" value="5_nucleotid_C"/>
    <property type="match status" value="1"/>
</dbReference>
<dbReference type="PANTHER" id="PTHR11575">
    <property type="entry name" value="5'-NUCLEOTIDASE-RELATED"/>
    <property type="match status" value="1"/>
</dbReference>
<dbReference type="InterPro" id="IPR002048">
    <property type="entry name" value="EF_hand_dom"/>
</dbReference>
<dbReference type="Proteomes" id="UP000193642">
    <property type="component" value="Unassembled WGS sequence"/>
</dbReference>
<accession>A0A1Y2CQ19</accession>
<dbReference type="Gene3D" id="3.90.780.10">
    <property type="entry name" value="5'-Nucleotidase, C-terminal domain"/>
    <property type="match status" value="1"/>
</dbReference>
<dbReference type="InterPro" id="IPR006179">
    <property type="entry name" value="5_nucleotidase/apyrase"/>
</dbReference>
<dbReference type="AlphaFoldDB" id="A0A1Y2CQ19"/>
<dbReference type="CDD" id="cd00051">
    <property type="entry name" value="EFh"/>
    <property type="match status" value="1"/>
</dbReference>
<evidence type="ECO:0000259" key="4">
    <source>
        <dbReference type="PROSITE" id="PS50222"/>
    </source>
</evidence>
<dbReference type="PROSITE" id="PS50222">
    <property type="entry name" value="EF_HAND_2"/>
    <property type="match status" value="2"/>
</dbReference>
<dbReference type="GO" id="GO:0000166">
    <property type="term" value="F:nucleotide binding"/>
    <property type="evidence" value="ECO:0007669"/>
    <property type="project" value="UniProtKB-KW"/>
</dbReference>
<organism evidence="5 6">
    <name type="scientific">Rhizoclosmatium globosum</name>
    <dbReference type="NCBI Taxonomy" id="329046"/>
    <lineage>
        <taxon>Eukaryota</taxon>
        <taxon>Fungi</taxon>
        <taxon>Fungi incertae sedis</taxon>
        <taxon>Chytridiomycota</taxon>
        <taxon>Chytridiomycota incertae sedis</taxon>
        <taxon>Chytridiomycetes</taxon>
        <taxon>Chytridiales</taxon>
        <taxon>Chytriomycetaceae</taxon>
        <taxon>Rhizoclosmatium</taxon>
    </lineage>
</organism>
<feature type="region of interest" description="Disordered" evidence="3">
    <location>
        <begin position="1"/>
        <end position="37"/>
    </location>
</feature>
<name>A0A1Y2CQ19_9FUNG</name>
<keyword evidence="6" id="KW-1185">Reference proteome</keyword>
<proteinExistence type="inferred from homology"/>
<dbReference type="GO" id="GO:0016787">
    <property type="term" value="F:hydrolase activity"/>
    <property type="evidence" value="ECO:0007669"/>
    <property type="project" value="UniProtKB-KW"/>
</dbReference>
<dbReference type="EMBL" id="MCGO01000011">
    <property type="protein sequence ID" value="ORY48445.1"/>
    <property type="molecule type" value="Genomic_DNA"/>
</dbReference>
<dbReference type="InterPro" id="IPR011992">
    <property type="entry name" value="EF-hand-dom_pair"/>
</dbReference>
<feature type="compositionally biased region" description="Polar residues" evidence="3">
    <location>
        <begin position="1"/>
        <end position="33"/>
    </location>
</feature>
<dbReference type="SUPFAM" id="SSF47473">
    <property type="entry name" value="EF-hand"/>
    <property type="match status" value="1"/>
</dbReference>
<keyword evidence="2" id="KW-0378">Hydrolase</keyword>
<dbReference type="InterPro" id="IPR008334">
    <property type="entry name" value="5'-Nucleotdase_C"/>
</dbReference>
<dbReference type="InterPro" id="IPR036907">
    <property type="entry name" value="5'-Nucleotdase_C_sf"/>
</dbReference>
<dbReference type="SUPFAM" id="SSF56300">
    <property type="entry name" value="Metallo-dependent phosphatases"/>
    <property type="match status" value="1"/>
</dbReference>
<dbReference type="OrthoDB" id="10252235at2759"/>
<comment type="similarity">
    <text evidence="1 2">Belongs to the 5'-nucleotidase family.</text>
</comment>
<dbReference type="Pfam" id="PF13499">
    <property type="entry name" value="EF-hand_7"/>
    <property type="match status" value="1"/>
</dbReference>
<protein>
    <submittedName>
        <fullName evidence="5">Metallo-dependent phosphatase</fullName>
    </submittedName>
</protein>
<dbReference type="PRINTS" id="PR01607">
    <property type="entry name" value="APYRASEFAMLY"/>
</dbReference>
<evidence type="ECO:0000313" key="6">
    <source>
        <dbReference type="Proteomes" id="UP000193642"/>
    </source>
</evidence>
<reference evidence="5 6" key="1">
    <citation type="submission" date="2016-07" db="EMBL/GenBank/DDBJ databases">
        <title>Pervasive Adenine N6-methylation of Active Genes in Fungi.</title>
        <authorList>
            <consortium name="DOE Joint Genome Institute"/>
            <person name="Mondo S.J."/>
            <person name="Dannebaum R.O."/>
            <person name="Kuo R.C."/>
            <person name="Labutti K."/>
            <person name="Haridas S."/>
            <person name="Kuo A."/>
            <person name="Salamov A."/>
            <person name="Ahrendt S.R."/>
            <person name="Lipzen A."/>
            <person name="Sullivan W."/>
            <person name="Andreopoulos W.B."/>
            <person name="Clum A."/>
            <person name="Lindquist E."/>
            <person name="Daum C."/>
            <person name="Ramamoorthy G.K."/>
            <person name="Gryganskyi A."/>
            <person name="Culley D."/>
            <person name="Magnuson J.K."/>
            <person name="James T.Y."/>
            <person name="O'Malley M.A."/>
            <person name="Stajich J.E."/>
            <person name="Spatafora J.W."/>
            <person name="Visel A."/>
            <person name="Grigoriev I.V."/>
        </authorList>
    </citation>
    <scope>NUCLEOTIDE SEQUENCE [LARGE SCALE GENOMIC DNA]</scope>
    <source>
        <strain evidence="5 6">JEL800</strain>
    </source>
</reference>
<dbReference type="InterPro" id="IPR029052">
    <property type="entry name" value="Metallo-depent_PP-like"/>
</dbReference>
<keyword evidence="2" id="KW-0547">Nucleotide-binding</keyword>
<evidence type="ECO:0000256" key="2">
    <source>
        <dbReference type="RuleBase" id="RU362119"/>
    </source>
</evidence>
<evidence type="ECO:0000313" key="5">
    <source>
        <dbReference type="EMBL" id="ORY48445.1"/>
    </source>
</evidence>
<dbReference type="GO" id="GO:0009166">
    <property type="term" value="P:nucleotide catabolic process"/>
    <property type="evidence" value="ECO:0007669"/>
    <property type="project" value="InterPro"/>
</dbReference>
<sequence length="539" mass="59739">MNTELSSKATTLNTQSQMGSRQSQPTTPKTSATKLKKEVKVVPESPNKTALRIFTSTMLFLTNLGRFAEAIRIESEKRESLLSSLDKGFGMVDILNRVGMQYVTLGNHEDDVSIEALQARIAQSSFTWINTNIPDFPTTPEIKDKMPKHKVALLGLCTEDPKTLKNEGIDLVIPLTHQEIEVDRVLAETQLFPVIIGGHDHIPYHETLQDSQIIKVGMDATNFAIVEITWTEGNPKPVVDISLKKTTEYPENEDIKAAAAKHESVLISLKKSVLCKIPSGVTLSSKDMRLRPVSMGFFICNLVRAALKTDVAILNGGTIRGNMDYDPSKTDFTFLDLETELPFKTPLVSVELPGQIINDMIIVSRIGNKGSYFQTCDAITTDPSTNAIITICNAPLDPTRIYTVAMNHDIVSGLDNIKPLMDYLRTNNQDYTHGEYPLCSRHLARLLFSESFDSMNTSGDGFVTREQLKAALEKKGHGLTDAIVDNVFAIADPDRDGKFTREDFVRVKMNSVREMDFRQVDVHRLAADGIGSAEKDSSA</sequence>
<evidence type="ECO:0000256" key="3">
    <source>
        <dbReference type="SAM" id="MobiDB-lite"/>
    </source>
</evidence>
<dbReference type="Gene3D" id="3.60.21.10">
    <property type="match status" value="2"/>
</dbReference>
<dbReference type="SUPFAM" id="SSF55816">
    <property type="entry name" value="5'-nucleotidase (syn. UDP-sugar hydrolase), C-terminal domain"/>
    <property type="match status" value="1"/>
</dbReference>